<evidence type="ECO:0000256" key="1">
    <source>
        <dbReference type="ARBA" id="ARBA00004477"/>
    </source>
</evidence>
<evidence type="ECO:0000256" key="3">
    <source>
        <dbReference type="ARBA" id="ARBA00011071"/>
    </source>
</evidence>
<keyword evidence="9 11" id="KW-1133">Transmembrane helix</keyword>
<evidence type="ECO:0000256" key="7">
    <source>
        <dbReference type="ARBA" id="ARBA00022692"/>
    </source>
</evidence>
<dbReference type="PANTHER" id="PTHR12886">
    <property type="entry name" value="PIG-M MANNOSYLTRANSFERASE"/>
    <property type="match status" value="1"/>
</dbReference>
<reference evidence="12 13" key="1">
    <citation type="journal article" date="2021" name="Hortic Res">
        <title>Chromosome-scale assembly of the Dendrobium chrysotoxum genome enhances the understanding of orchid evolution.</title>
        <authorList>
            <person name="Zhang Y."/>
            <person name="Zhang G.Q."/>
            <person name="Zhang D."/>
            <person name="Liu X.D."/>
            <person name="Xu X.Y."/>
            <person name="Sun W.H."/>
            <person name="Yu X."/>
            <person name="Zhu X."/>
            <person name="Wang Z.W."/>
            <person name="Zhao X."/>
            <person name="Zhong W.Y."/>
            <person name="Chen H."/>
            <person name="Yin W.L."/>
            <person name="Huang T."/>
            <person name="Niu S.C."/>
            <person name="Liu Z.J."/>
        </authorList>
    </citation>
    <scope>NUCLEOTIDE SEQUENCE [LARGE SCALE GENOMIC DNA]</scope>
    <source>
        <strain evidence="12">Lindl</strain>
    </source>
</reference>
<comment type="caution">
    <text evidence="12">The sequence shown here is derived from an EMBL/GenBank/DDBJ whole genome shotgun (WGS) entry which is preliminary data.</text>
</comment>
<sequence>MKVADPVAWRWDFIWEFVRLLSARMSVADPVAWRWDYIWGFVRLLSARIGVADSVACCSSFWTELFPALHRQFYQLKLVSFSDLLVGLFVYSILKQRGVPEKASLWCVAAWLFNPFTFTIGTRGNCEPIVCAVVLWIILCLMNGKVCQAAFWYGLIVHFRIYPIIYCLPFVLVISNKSVGPSGKPILSQWVPTHKILPESSCSKVASSSSIWHHIYNTWFSVRAIFTKDAVLFGLLSGSVFFTCTAIFFHLYGWEFLNEALLYHLTRTDPRHNFSIYFYYIYLHHQHGFSALEKLVSFLPQLIVQFTIVLQFYGDLPFCLFLQTVAFVSFNKVITAQYFVWFFCLLPLILPWSRMRLKWTGFLCISLWIGSQVHWLMWAYLLEFKGRNVFLQLWLASILFLAANTSVLLILTQHHVYAPLFQPLVPSRDENSGKLE</sequence>
<evidence type="ECO:0000256" key="6">
    <source>
        <dbReference type="ARBA" id="ARBA00022679"/>
    </source>
</evidence>
<keyword evidence="7 11" id="KW-0812">Transmembrane</keyword>
<accession>A0AAV7GG30</accession>
<dbReference type="GO" id="GO:0006506">
    <property type="term" value="P:GPI anchor biosynthetic process"/>
    <property type="evidence" value="ECO:0007669"/>
    <property type="project" value="UniProtKB-KW"/>
</dbReference>
<dbReference type="Pfam" id="PF05007">
    <property type="entry name" value="Mannosyl_trans"/>
    <property type="match status" value="1"/>
</dbReference>
<dbReference type="GO" id="GO:1990529">
    <property type="term" value="C:glycosylphosphatidylinositol-mannosyltransferase I complex"/>
    <property type="evidence" value="ECO:0007669"/>
    <property type="project" value="TreeGrafter"/>
</dbReference>
<gene>
    <name evidence="12" type="ORF">IEQ34_015493</name>
</gene>
<comment type="subcellular location">
    <subcellularLocation>
        <location evidence="1 11">Endoplasmic reticulum membrane</location>
        <topology evidence="1 11">Multi-pass membrane protein</topology>
    </subcellularLocation>
</comment>
<keyword evidence="4 11" id="KW-0337">GPI-anchor biosynthesis</keyword>
<keyword evidence="5 11" id="KW-0328">Glycosyltransferase</keyword>
<evidence type="ECO:0000256" key="11">
    <source>
        <dbReference type="RuleBase" id="RU365064"/>
    </source>
</evidence>
<keyword evidence="8 11" id="KW-0256">Endoplasmic reticulum</keyword>
<evidence type="ECO:0000256" key="10">
    <source>
        <dbReference type="ARBA" id="ARBA00023136"/>
    </source>
</evidence>
<feature type="transmembrane region" description="Helical" evidence="11">
    <location>
        <begin position="393"/>
        <end position="411"/>
    </location>
</feature>
<organism evidence="12 13">
    <name type="scientific">Dendrobium chrysotoxum</name>
    <name type="common">Orchid</name>
    <dbReference type="NCBI Taxonomy" id="161865"/>
    <lineage>
        <taxon>Eukaryota</taxon>
        <taxon>Viridiplantae</taxon>
        <taxon>Streptophyta</taxon>
        <taxon>Embryophyta</taxon>
        <taxon>Tracheophyta</taxon>
        <taxon>Spermatophyta</taxon>
        <taxon>Magnoliopsida</taxon>
        <taxon>Liliopsida</taxon>
        <taxon>Asparagales</taxon>
        <taxon>Orchidaceae</taxon>
        <taxon>Epidendroideae</taxon>
        <taxon>Malaxideae</taxon>
        <taxon>Dendrobiinae</taxon>
        <taxon>Dendrobium</taxon>
    </lineage>
</organism>
<comment type="function">
    <text evidence="11">Catalytic subunit of the glycosylphosphatidylinositol-mannosyltransferase I complex which catalyzes the transfer of the first mannose, via an alpha-1,4 bond from a dolichol-phosphate-mannose (Dol-P-Man) to the glucosaminyl acyl phosphatidylinositol (GlcN-(acyl)PI) intermediate to generate alpha-D-Man-(1-&gt;4)-alpha-D-GlcN-(1-&gt;6)-(1-radyl,2-acyl-sn-glycero-3-phospho)-2-acyl-inositol and participates in the sixth step of the glycosylphosphatidylinositol-anchor biosynthesis.</text>
</comment>
<evidence type="ECO:0000256" key="2">
    <source>
        <dbReference type="ARBA" id="ARBA00004687"/>
    </source>
</evidence>
<dbReference type="InterPro" id="IPR007704">
    <property type="entry name" value="PIG-M"/>
</dbReference>
<dbReference type="PANTHER" id="PTHR12886:SF0">
    <property type="entry name" value="GPI MANNOSYLTRANSFERASE 1"/>
    <property type="match status" value="1"/>
</dbReference>
<feature type="transmembrane region" description="Helical" evidence="11">
    <location>
        <begin position="302"/>
        <end position="322"/>
    </location>
</feature>
<name>A0AAV7GG30_DENCH</name>
<dbReference type="GO" id="GO:0004376">
    <property type="term" value="F:GPI mannosyltransferase activity"/>
    <property type="evidence" value="ECO:0007669"/>
    <property type="project" value="InterPro"/>
</dbReference>
<keyword evidence="13" id="KW-1185">Reference proteome</keyword>
<feature type="transmembrane region" description="Helical" evidence="11">
    <location>
        <begin position="334"/>
        <end position="353"/>
    </location>
</feature>
<evidence type="ECO:0000256" key="9">
    <source>
        <dbReference type="ARBA" id="ARBA00022989"/>
    </source>
</evidence>
<evidence type="ECO:0000313" key="12">
    <source>
        <dbReference type="EMBL" id="KAH0455461.1"/>
    </source>
</evidence>
<evidence type="ECO:0000256" key="5">
    <source>
        <dbReference type="ARBA" id="ARBA00022676"/>
    </source>
</evidence>
<evidence type="ECO:0000256" key="8">
    <source>
        <dbReference type="ARBA" id="ARBA00022824"/>
    </source>
</evidence>
<dbReference type="Proteomes" id="UP000775213">
    <property type="component" value="Unassembled WGS sequence"/>
</dbReference>
<dbReference type="EC" id="2.4.1.-" evidence="11"/>
<keyword evidence="6 11" id="KW-0808">Transferase</keyword>
<dbReference type="EMBL" id="JAGFBR010000014">
    <property type="protein sequence ID" value="KAH0455461.1"/>
    <property type="molecule type" value="Genomic_DNA"/>
</dbReference>
<dbReference type="GO" id="GO:0005789">
    <property type="term" value="C:endoplasmic reticulum membrane"/>
    <property type="evidence" value="ECO:0007669"/>
    <property type="project" value="UniProtKB-SubCell"/>
</dbReference>
<dbReference type="AlphaFoldDB" id="A0AAV7GG30"/>
<feature type="transmembrane region" description="Helical" evidence="11">
    <location>
        <begin position="150"/>
        <end position="174"/>
    </location>
</feature>
<dbReference type="GO" id="GO:0051751">
    <property type="term" value="F:alpha-1,4-mannosyltransferase activity"/>
    <property type="evidence" value="ECO:0007669"/>
    <property type="project" value="InterPro"/>
</dbReference>
<evidence type="ECO:0000313" key="13">
    <source>
        <dbReference type="Proteomes" id="UP000775213"/>
    </source>
</evidence>
<keyword evidence="10 11" id="KW-0472">Membrane</keyword>
<evidence type="ECO:0000256" key="4">
    <source>
        <dbReference type="ARBA" id="ARBA00022502"/>
    </source>
</evidence>
<feature type="transmembrane region" description="Helical" evidence="11">
    <location>
        <begin position="128"/>
        <end position="144"/>
    </location>
</feature>
<comment type="similarity">
    <text evidence="3 11">Belongs to the PIGM family.</text>
</comment>
<feature type="transmembrane region" description="Helical" evidence="11">
    <location>
        <begin position="359"/>
        <end position="381"/>
    </location>
</feature>
<feature type="transmembrane region" description="Helical" evidence="11">
    <location>
        <begin position="230"/>
        <end position="252"/>
    </location>
</feature>
<protein>
    <recommendedName>
        <fullName evidence="11">GPI mannosyltransferase 1</fullName>
        <ecNumber evidence="11">2.4.1.-</ecNumber>
    </recommendedName>
    <alternativeName>
        <fullName evidence="11">GPI mannosyltransferase I</fullName>
    </alternativeName>
</protein>
<comment type="pathway">
    <text evidence="2 11">Glycolipid biosynthesis; glycosylphosphatidylinositol-anchor biosynthesis.</text>
</comment>
<proteinExistence type="inferred from homology"/>